<dbReference type="Pfam" id="PF08402">
    <property type="entry name" value="TOBE_2"/>
    <property type="match status" value="1"/>
</dbReference>
<evidence type="ECO:0000313" key="5">
    <source>
        <dbReference type="EMBL" id="MDQ7250029.1"/>
    </source>
</evidence>
<protein>
    <submittedName>
        <fullName evidence="5">ABC transporter ATP-binding protein</fullName>
    </submittedName>
</protein>
<evidence type="ECO:0000313" key="6">
    <source>
        <dbReference type="Proteomes" id="UP001230156"/>
    </source>
</evidence>
<dbReference type="PANTHER" id="PTHR42781">
    <property type="entry name" value="SPERMIDINE/PUTRESCINE IMPORT ATP-BINDING PROTEIN POTA"/>
    <property type="match status" value="1"/>
</dbReference>
<dbReference type="InterPro" id="IPR050093">
    <property type="entry name" value="ABC_SmlMolc_Importer"/>
</dbReference>
<dbReference type="InterPro" id="IPR027417">
    <property type="entry name" value="P-loop_NTPase"/>
</dbReference>
<feature type="domain" description="ABC transporter" evidence="4">
    <location>
        <begin position="1"/>
        <end position="224"/>
    </location>
</feature>
<dbReference type="Pfam" id="PF00005">
    <property type="entry name" value="ABC_tran"/>
    <property type="match status" value="1"/>
</dbReference>
<comment type="caution">
    <text evidence="5">The sequence shown here is derived from an EMBL/GenBank/DDBJ whole genome shotgun (WGS) entry which is preliminary data.</text>
</comment>
<dbReference type="PROSITE" id="PS00211">
    <property type="entry name" value="ABC_TRANSPORTER_1"/>
    <property type="match status" value="1"/>
</dbReference>
<sequence>MRYGALRVLHPTDLSVRAGEFLTILGPSGSGKTTILKIVGGFVSPTEGRLLLDGQDISRMPVTQRPFNTVFQDYALFPHMTAEQNVGYGLMIRGRGRDEIKRRVAEVLSIVGLADRARSLPKNLSGGQKQRVALARAIICEPRVILLDEPLSALDAELRRQMQTFLKDLQRRIRTTFLFVTHDQEEAITMSDRVVVMNHGRIEQVGAPRELYYRPATEFVAGFFGDNNIIEGRAVAGGEVETPIGRLDLQGDLQPGQQVRLAIRPEHLLLGGGQSRQAAEMTFSAQVFDVDFVGALTHLRLRVGDGQTLKLKVPTPQLHDDIRPGCDVSVHWSRENMRALRPTS</sequence>
<dbReference type="SUPFAM" id="SSF50331">
    <property type="entry name" value="MOP-like"/>
    <property type="match status" value="1"/>
</dbReference>
<evidence type="ECO:0000256" key="1">
    <source>
        <dbReference type="ARBA" id="ARBA00022448"/>
    </source>
</evidence>
<dbReference type="InterPro" id="IPR003593">
    <property type="entry name" value="AAA+_ATPase"/>
</dbReference>
<dbReference type="GO" id="GO:0005524">
    <property type="term" value="F:ATP binding"/>
    <property type="evidence" value="ECO:0007669"/>
    <property type="project" value="UniProtKB-KW"/>
</dbReference>
<evidence type="ECO:0000256" key="3">
    <source>
        <dbReference type="ARBA" id="ARBA00022840"/>
    </source>
</evidence>
<dbReference type="SUPFAM" id="SSF52540">
    <property type="entry name" value="P-loop containing nucleoside triphosphate hydrolases"/>
    <property type="match status" value="1"/>
</dbReference>
<dbReference type="Gene3D" id="3.40.50.300">
    <property type="entry name" value="P-loop containing nucleotide triphosphate hydrolases"/>
    <property type="match status" value="1"/>
</dbReference>
<proteinExistence type="predicted"/>
<keyword evidence="1" id="KW-0813">Transport</keyword>
<dbReference type="RefSeq" id="WP_379958752.1">
    <property type="nucleotide sequence ID" value="NZ_JAUYVI010000006.1"/>
</dbReference>
<dbReference type="InterPro" id="IPR017871">
    <property type="entry name" value="ABC_transporter-like_CS"/>
</dbReference>
<dbReference type="InterPro" id="IPR013611">
    <property type="entry name" value="Transp-assoc_OB_typ2"/>
</dbReference>
<dbReference type="PANTHER" id="PTHR42781:SF4">
    <property type="entry name" value="SPERMIDINE_PUTRESCINE IMPORT ATP-BINDING PROTEIN POTA"/>
    <property type="match status" value="1"/>
</dbReference>
<dbReference type="Proteomes" id="UP001230156">
    <property type="component" value="Unassembled WGS sequence"/>
</dbReference>
<dbReference type="InterPro" id="IPR008995">
    <property type="entry name" value="Mo/tungstate-bd_C_term_dom"/>
</dbReference>
<keyword evidence="2" id="KW-0547">Nucleotide-binding</keyword>
<dbReference type="SMART" id="SM00382">
    <property type="entry name" value="AAA"/>
    <property type="match status" value="1"/>
</dbReference>
<dbReference type="InterPro" id="IPR003439">
    <property type="entry name" value="ABC_transporter-like_ATP-bd"/>
</dbReference>
<reference evidence="6" key="1">
    <citation type="submission" date="2023-08" db="EMBL/GenBank/DDBJ databases">
        <title>Rhodospirillaceae gen. nov., a novel taxon isolated from the Yangtze River Yuezi River estuary sludge.</title>
        <authorList>
            <person name="Ruan L."/>
        </authorList>
    </citation>
    <scope>NUCLEOTIDE SEQUENCE [LARGE SCALE GENOMIC DNA]</scope>
    <source>
        <strain evidence="6">R-7</strain>
    </source>
</reference>
<accession>A0ABU0YQM9</accession>
<dbReference type="Gene3D" id="2.40.50.100">
    <property type="match status" value="1"/>
</dbReference>
<keyword evidence="3 5" id="KW-0067">ATP-binding</keyword>
<keyword evidence="6" id="KW-1185">Reference proteome</keyword>
<name>A0ABU0YQM9_9PROT</name>
<dbReference type="EMBL" id="JAUYVI010000006">
    <property type="protein sequence ID" value="MDQ7250029.1"/>
    <property type="molecule type" value="Genomic_DNA"/>
</dbReference>
<evidence type="ECO:0000256" key="2">
    <source>
        <dbReference type="ARBA" id="ARBA00022741"/>
    </source>
</evidence>
<evidence type="ECO:0000259" key="4">
    <source>
        <dbReference type="PROSITE" id="PS50893"/>
    </source>
</evidence>
<organism evidence="5 6">
    <name type="scientific">Dongia sedimenti</name>
    <dbReference type="NCBI Taxonomy" id="3064282"/>
    <lineage>
        <taxon>Bacteria</taxon>
        <taxon>Pseudomonadati</taxon>
        <taxon>Pseudomonadota</taxon>
        <taxon>Alphaproteobacteria</taxon>
        <taxon>Rhodospirillales</taxon>
        <taxon>Dongiaceae</taxon>
        <taxon>Dongia</taxon>
    </lineage>
</organism>
<gene>
    <name evidence="5" type="ORF">Q8A70_20230</name>
</gene>
<dbReference type="PROSITE" id="PS50893">
    <property type="entry name" value="ABC_TRANSPORTER_2"/>
    <property type="match status" value="1"/>
</dbReference>